<gene>
    <name evidence="4" type="ORF">HMPREF1536_01346</name>
</gene>
<feature type="transmembrane region" description="Helical" evidence="1">
    <location>
        <begin position="79"/>
        <end position="97"/>
    </location>
</feature>
<dbReference type="Proteomes" id="UP000033035">
    <property type="component" value="Unassembled WGS sequence"/>
</dbReference>
<dbReference type="STRING" id="1203610.HMPREF1536_01346"/>
<keyword evidence="1" id="KW-0812">Transmembrane</keyword>
<accession>A0A0F5JL66</accession>
<dbReference type="HOGENOM" id="CLU_050192_2_3_10"/>
<comment type="caution">
    <text evidence="4">The sequence shown here is derived from an EMBL/GenBank/DDBJ whole genome shotgun (WGS) entry which is preliminary data.</text>
</comment>
<dbReference type="AlphaFoldDB" id="A0A0F5JL66"/>
<dbReference type="GO" id="GO:0016989">
    <property type="term" value="F:sigma factor antagonist activity"/>
    <property type="evidence" value="ECO:0007669"/>
    <property type="project" value="TreeGrafter"/>
</dbReference>
<organism evidence="4 5">
    <name type="scientific">Parabacteroides gordonii MS-1 = DSM 23371</name>
    <dbReference type="NCBI Taxonomy" id="1203610"/>
    <lineage>
        <taxon>Bacteria</taxon>
        <taxon>Pseudomonadati</taxon>
        <taxon>Bacteroidota</taxon>
        <taxon>Bacteroidia</taxon>
        <taxon>Bacteroidales</taxon>
        <taxon>Tannerellaceae</taxon>
        <taxon>Parabacteroides</taxon>
    </lineage>
</organism>
<dbReference type="Pfam" id="PF16344">
    <property type="entry name" value="FecR_C"/>
    <property type="match status" value="1"/>
</dbReference>
<reference evidence="4 5" key="1">
    <citation type="submission" date="2013-04" db="EMBL/GenBank/DDBJ databases">
        <title>The Genome Sequence of Parabacteroides gordonii DSM 23371.</title>
        <authorList>
            <consortium name="The Broad Institute Genomics Platform"/>
            <person name="Earl A."/>
            <person name="Ward D."/>
            <person name="Feldgarden M."/>
            <person name="Gevers D."/>
            <person name="Martens E."/>
            <person name="Sakamoto M."/>
            <person name="Benno Y."/>
            <person name="Suzuki N."/>
            <person name="Matsunaga N."/>
            <person name="Koshihara K."/>
            <person name="Seki M."/>
            <person name="Komiya H."/>
            <person name="Walker B."/>
            <person name="Young S."/>
            <person name="Zeng Q."/>
            <person name="Gargeya S."/>
            <person name="Fitzgerald M."/>
            <person name="Haas B."/>
            <person name="Abouelleil A."/>
            <person name="Allen A.W."/>
            <person name="Alvarado L."/>
            <person name="Arachchi H.M."/>
            <person name="Berlin A.M."/>
            <person name="Chapman S.B."/>
            <person name="Gainer-Dewar J."/>
            <person name="Goldberg J."/>
            <person name="Griggs A."/>
            <person name="Gujja S."/>
            <person name="Hansen M."/>
            <person name="Howarth C."/>
            <person name="Imamovic A."/>
            <person name="Ireland A."/>
            <person name="Larimer J."/>
            <person name="McCowan C."/>
            <person name="Murphy C."/>
            <person name="Pearson M."/>
            <person name="Poon T.W."/>
            <person name="Priest M."/>
            <person name="Roberts A."/>
            <person name="Saif S."/>
            <person name="Shea T."/>
            <person name="Sisk P."/>
            <person name="Sykes S."/>
            <person name="Wortman J."/>
            <person name="Nusbaum C."/>
            <person name="Birren B."/>
        </authorList>
    </citation>
    <scope>NUCLEOTIDE SEQUENCE [LARGE SCALE GENOMIC DNA]</scope>
    <source>
        <strain evidence="4 5">MS-1</strain>
    </source>
</reference>
<dbReference type="Gene3D" id="3.55.50.30">
    <property type="match status" value="1"/>
</dbReference>
<dbReference type="Gene3D" id="2.60.120.1440">
    <property type="match status" value="1"/>
</dbReference>
<evidence type="ECO:0000313" key="5">
    <source>
        <dbReference type="Proteomes" id="UP000033035"/>
    </source>
</evidence>
<feature type="domain" description="Protein FecR C-terminal" evidence="3">
    <location>
        <begin position="250"/>
        <end position="319"/>
    </location>
</feature>
<dbReference type="FunFam" id="2.60.120.1440:FF:000001">
    <property type="entry name" value="Putative anti-sigma factor"/>
    <property type="match status" value="1"/>
</dbReference>
<dbReference type="PATRIC" id="fig|1203610.3.peg.1376"/>
<dbReference type="PANTHER" id="PTHR30273">
    <property type="entry name" value="PERIPLASMIC SIGNAL SENSOR AND SIGMA FACTOR ACTIVATOR FECR-RELATED"/>
    <property type="match status" value="1"/>
</dbReference>
<evidence type="ECO:0000259" key="2">
    <source>
        <dbReference type="Pfam" id="PF04773"/>
    </source>
</evidence>
<dbReference type="InterPro" id="IPR006860">
    <property type="entry name" value="FecR"/>
</dbReference>
<dbReference type="PANTHER" id="PTHR30273:SF2">
    <property type="entry name" value="PROTEIN FECR"/>
    <property type="match status" value="1"/>
</dbReference>
<keyword evidence="1" id="KW-0472">Membrane</keyword>
<evidence type="ECO:0000256" key="1">
    <source>
        <dbReference type="SAM" id="Phobius"/>
    </source>
</evidence>
<keyword evidence="1" id="KW-1133">Transmembrane helix</keyword>
<dbReference type="Pfam" id="PF04773">
    <property type="entry name" value="FecR"/>
    <property type="match status" value="1"/>
</dbReference>
<dbReference type="RefSeq" id="WP_028727146.1">
    <property type="nucleotide sequence ID" value="NZ_AUAE01000012.1"/>
</dbReference>
<evidence type="ECO:0000313" key="4">
    <source>
        <dbReference type="EMBL" id="KKB58469.1"/>
    </source>
</evidence>
<evidence type="ECO:0008006" key="6">
    <source>
        <dbReference type="Google" id="ProtNLM"/>
    </source>
</evidence>
<keyword evidence="5" id="KW-1185">Reference proteome</keyword>
<name>A0A0F5JL66_9BACT</name>
<feature type="domain" description="FecR protein" evidence="2">
    <location>
        <begin position="112"/>
        <end position="205"/>
    </location>
</feature>
<dbReference type="EMBL" id="AQHW01000009">
    <property type="protein sequence ID" value="KKB58469.1"/>
    <property type="molecule type" value="Genomic_DNA"/>
</dbReference>
<dbReference type="PIRSF" id="PIRSF018266">
    <property type="entry name" value="FecR"/>
    <property type="match status" value="1"/>
</dbReference>
<protein>
    <recommendedName>
        <fullName evidence="6">FecR protein domain-containing protein</fullName>
    </recommendedName>
</protein>
<dbReference type="InterPro" id="IPR032508">
    <property type="entry name" value="FecR_C"/>
</dbReference>
<sequence>MKEQLDKYFAGTLTDTEKLNLFREMEHDARLKDEMADMQNIMALSGLMDREGDQKLVAGKIKELERRANRRRVLHISRLTLKYAAVFALLFSTWFLSEKYTLEKHRDEAIWIEAPQGQRVYLTLADGTEAWLSSRTKIKVPNQFNNKERVVELDGEGFFAVKKDVKRPFIVKTKQYNVQVLGTQFNVFAYSTSTDFETDLLKGSVYVYHRDDKESGLYLKPDEKVFLKDGTLLKSASNFKQSKYLKNGIFTFEDKPFGELLTRLELWYDVKFTVTKPEIREYVFSGKFRQSDDIANILQAIQEVGKFNFRIITENEIEIY</sequence>
<evidence type="ECO:0000259" key="3">
    <source>
        <dbReference type="Pfam" id="PF16344"/>
    </source>
</evidence>
<proteinExistence type="predicted"/>
<dbReference type="InterPro" id="IPR012373">
    <property type="entry name" value="Ferrdict_sens_TM"/>
</dbReference>